<organism evidence="3 4">
    <name type="scientific">Pestalotiopsis fici (strain W106-1 / CGMCC3.15140)</name>
    <dbReference type="NCBI Taxonomy" id="1229662"/>
    <lineage>
        <taxon>Eukaryota</taxon>
        <taxon>Fungi</taxon>
        <taxon>Dikarya</taxon>
        <taxon>Ascomycota</taxon>
        <taxon>Pezizomycotina</taxon>
        <taxon>Sordariomycetes</taxon>
        <taxon>Xylariomycetidae</taxon>
        <taxon>Amphisphaeriales</taxon>
        <taxon>Sporocadaceae</taxon>
        <taxon>Pestalotiopsis</taxon>
    </lineage>
</organism>
<feature type="region of interest" description="Disordered" evidence="1">
    <location>
        <begin position="73"/>
        <end position="106"/>
    </location>
</feature>
<gene>
    <name evidence="3" type="ORF">PFICI_11693</name>
</gene>
<reference evidence="4" key="1">
    <citation type="journal article" date="2015" name="BMC Genomics">
        <title>Genomic and transcriptomic analysis of the endophytic fungus Pestalotiopsis fici reveals its lifestyle and high potential for synthesis of natural products.</title>
        <authorList>
            <person name="Wang X."/>
            <person name="Zhang X."/>
            <person name="Liu L."/>
            <person name="Xiang M."/>
            <person name="Wang W."/>
            <person name="Sun X."/>
            <person name="Che Y."/>
            <person name="Guo L."/>
            <person name="Liu G."/>
            <person name="Guo L."/>
            <person name="Wang C."/>
            <person name="Yin W.B."/>
            <person name="Stadler M."/>
            <person name="Zhang X."/>
            <person name="Liu X."/>
        </authorList>
    </citation>
    <scope>NUCLEOTIDE SEQUENCE [LARGE SCALE GENOMIC DNA]</scope>
    <source>
        <strain evidence="4">W106-1 / CGMCC3.15140</strain>
    </source>
</reference>
<evidence type="ECO:0000313" key="3">
    <source>
        <dbReference type="EMBL" id="ETS76306.1"/>
    </source>
</evidence>
<dbReference type="STRING" id="1229662.W3WTZ4"/>
<evidence type="ECO:0000256" key="1">
    <source>
        <dbReference type="SAM" id="MobiDB-lite"/>
    </source>
</evidence>
<dbReference type="Gene3D" id="3.60.40.10">
    <property type="entry name" value="PPM-type phosphatase domain"/>
    <property type="match status" value="1"/>
</dbReference>
<dbReference type="OrthoDB" id="420076at2759"/>
<dbReference type="HOGENOM" id="CLU_021928_1_1_1"/>
<dbReference type="CDD" id="cd00143">
    <property type="entry name" value="PP2Cc"/>
    <property type="match status" value="1"/>
</dbReference>
<dbReference type="InParanoid" id="W3WTZ4"/>
<evidence type="ECO:0000313" key="4">
    <source>
        <dbReference type="Proteomes" id="UP000030651"/>
    </source>
</evidence>
<sequence length="503" mass="55445">MWARRVPPAYHRHPLAAFLRKTRVPRPAQFSTKPTTKAKGTSSAVLLLFGAALATGSVATIACQNVLVWSDMSKAPSAPPEAPRRDQVPDIGGLGSSERSEPSPAITAEDVKAKLNESAYSCLDGNVQGVARYDGAQLGSNQVCEDAYIHGKLPDPLTRGETENDWMAWGVFDGHNGWQTSQVLTRQLLPYVRRALREAEPENGVFTDAAVHRAIESAFVRLDDELVKSAMEVTESNLSYPEKVKRLEPAYSGACALLTLYDPSSRKLHVASTGDCRAVLGYKTADGNWVARPLTKDQTGSNADEIARLRAQFPDEPNIFRSRGRIYGMQPSRSFGDGVYKWNRELRERLRTEYNAYREPGDALYPGFNDGPYLTALPVVTTIELPTGNAPSFVIQATDGLWDTMGNQNAVDLVSRWSELTINGTKPAMSLPQVDAGPVRFGRFRCWYSEARATYQDSNAAVHLIRNGLGGAHEEMVCSALSFEPPLSRWIRDDITVQVMFFS</sequence>
<dbReference type="PANTHER" id="PTHR13832">
    <property type="entry name" value="PROTEIN PHOSPHATASE 2C"/>
    <property type="match status" value="1"/>
</dbReference>
<dbReference type="InterPro" id="IPR015655">
    <property type="entry name" value="PP2C"/>
</dbReference>
<dbReference type="PROSITE" id="PS51746">
    <property type="entry name" value="PPM_2"/>
    <property type="match status" value="1"/>
</dbReference>
<keyword evidence="4" id="KW-1185">Reference proteome</keyword>
<proteinExistence type="predicted"/>
<dbReference type="KEGG" id="pfy:PFICI_11693"/>
<dbReference type="SMART" id="SM00332">
    <property type="entry name" value="PP2Cc"/>
    <property type="match status" value="1"/>
</dbReference>
<dbReference type="GO" id="GO:0005739">
    <property type="term" value="C:mitochondrion"/>
    <property type="evidence" value="ECO:0007669"/>
    <property type="project" value="TreeGrafter"/>
</dbReference>
<dbReference type="eggNOG" id="KOG0700">
    <property type="taxonomic scope" value="Eukaryota"/>
</dbReference>
<dbReference type="OMA" id="NSPCEDA"/>
<evidence type="ECO:0000259" key="2">
    <source>
        <dbReference type="PROSITE" id="PS51746"/>
    </source>
</evidence>
<dbReference type="Proteomes" id="UP000030651">
    <property type="component" value="Unassembled WGS sequence"/>
</dbReference>
<name>W3WTZ4_PESFW</name>
<dbReference type="InterPro" id="IPR036457">
    <property type="entry name" value="PPM-type-like_dom_sf"/>
</dbReference>
<dbReference type="EMBL" id="KI912117">
    <property type="protein sequence ID" value="ETS76306.1"/>
    <property type="molecule type" value="Genomic_DNA"/>
</dbReference>
<dbReference type="GeneID" id="19276706"/>
<accession>W3WTZ4</accession>
<dbReference type="SUPFAM" id="SSF81606">
    <property type="entry name" value="PP2C-like"/>
    <property type="match status" value="1"/>
</dbReference>
<feature type="domain" description="PPM-type phosphatase" evidence="2">
    <location>
        <begin position="149"/>
        <end position="502"/>
    </location>
</feature>
<dbReference type="AlphaFoldDB" id="W3WTZ4"/>
<dbReference type="RefSeq" id="XP_007838465.1">
    <property type="nucleotide sequence ID" value="XM_007840274.1"/>
</dbReference>
<protein>
    <recommendedName>
        <fullName evidence="2">PPM-type phosphatase domain-containing protein</fullName>
    </recommendedName>
</protein>
<dbReference type="InterPro" id="IPR001932">
    <property type="entry name" value="PPM-type_phosphatase-like_dom"/>
</dbReference>
<dbReference type="Pfam" id="PF00481">
    <property type="entry name" value="PP2C"/>
    <property type="match status" value="1"/>
</dbReference>
<dbReference type="PANTHER" id="PTHR13832:SF792">
    <property type="entry name" value="GM14286P"/>
    <property type="match status" value="1"/>
</dbReference>
<dbReference type="GO" id="GO:0004741">
    <property type="term" value="F:[pyruvate dehydrogenase (acetyl-transferring)]-phosphatase activity"/>
    <property type="evidence" value="ECO:0007669"/>
    <property type="project" value="TreeGrafter"/>
</dbReference>